<sequence>MTTTIPATTAMKAQARRLRSALGARGQTLSHSAALELVAQTHGLADWNTAAALSPAGQPLQPHTVGEPVRGHYLGQPFTGRVHALRRKGAAHMEIEIQLDQPVNVSRSALFEAPRRRIRATIGPEGRSIGATSDGVPHLQIAAA</sequence>
<feature type="domain" description="Glyoxalase-related protein" evidence="1">
    <location>
        <begin position="1"/>
        <end position="142"/>
    </location>
</feature>
<dbReference type="Proteomes" id="UP000244224">
    <property type="component" value="Unassembled WGS sequence"/>
</dbReference>
<proteinExistence type="predicted"/>
<organism evidence="2 3">
    <name type="scientific">Gemmobacter caeni</name>
    <dbReference type="NCBI Taxonomy" id="589035"/>
    <lineage>
        <taxon>Bacteria</taxon>
        <taxon>Pseudomonadati</taxon>
        <taxon>Pseudomonadota</taxon>
        <taxon>Alphaproteobacteria</taxon>
        <taxon>Rhodobacterales</taxon>
        <taxon>Paracoccaceae</taxon>
        <taxon>Gemmobacter</taxon>
    </lineage>
</organism>
<evidence type="ECO:0000313" key="3">
    <source>
        <dbReference type="Proteomes" id="UP000244224"/>
    </source>
</evidence>
<dbReference type="AlphaFoldDB" id="A0A2T6BBN8"/>
<protein>
    <recommendedName>
        <fullName evidence="1">Glyoxalase-related protein domain-containing protein</fullName>
    </recommendedName>
</protein>
<keyword evidence="3" id="KW-1185">Reference proteome</keyword>
<dbReference type="RefSeq" id="WP_108127223.1">
    <property type="nucleotide sequence ID" value="NZ_QBKP01000001.1"/>
</dbReference>
<dbReference type="OrthoDB" id="7350221at2"/>
<dbReference type="InterPro" id="IPR045517">
    <property type="entry name" value="Glyoxalase_8"/>
</dbReference>
<name>A0A2T6BBN8_9RHOB</name>
<gene>
    <name evidence="2" type="ORF">C8N34_101429</name>
</gene>
<evidence type="ECO:0000313" key="2">
    <source>
        <dbReference type="EMBL" id="PTX53511.1"/>
    </source>
</evidence>
<evidence type="ECO:0000259" key="1">
    <source>
        <dbReference type="Pfam" id="PF20066"/>
    </source>
</evidence>
<accession>A0A2T6BBN8</accession>
<dbReference type="Pfam" id="PF20066">
    <property type="entry name" value="Glyoxalase_8"/>
    <property type="match status" value="1"/>
</dbReference>
<reference evidence="2 3" key="1">
    <citation type="submission" date="2018-04" db="EMBL/GenBank/DDBJ databases">
        <title>Genomic Encyclopedia of Archaeal and Bacterial Type Strains, Phase II (KMG-II): from individual species to whole genera.</title>
        <authorList>
            <person name="Goeker M."/>
        </authorList>
    </citation>
    <scope>NUCLEOTIDE SEQUENCE [LARGE SCALE GENOMIC DNA]</scope>
    <source>
        <strain evidence="2 3">DSM 21823</strain>
    </source>
</reference>
<dbReference type="EMBL" id="QBKP01000001">
    <property type="protein sequence ID" value="PTX53511.1"/>
    <property type="molecule type" value="Genomic_DNA"/>
</dbReference>
<comment type="caution">
    <text evidence="2">The sequence shown here is derived from an EMBL/GenBank/DDBJ whole genome shotgun (WGS) entry which is preliminary data.</text>
</comment>